<comment type="subcellular location">
    <subcellularLocation>
        <location evidence="1">Cell membrane</location>
    </subcellularLocation>
</comment>
<evidence type="ECO:0000256" key="7">
    <source>
        <dbReference type="ARBA" id="ARBA00022989"/>
    </source>
</evidence>
<gene>
    <name evidence="15" type="ordered locus">AM1_D0245</name>
</gene>
<keyword evidence="10" id="KW-0594">Phospholipid biosynthesis</keyword>
<dbReference type="PROSITE" id="PS50035">
    <property type="entry name" value="PLD"/>
    <property type="match status" value="2"/>
</dbReference>
<evidence type="ECO:0000256" key="3">
    <source>
        <dbReference type="ARBA" id="ARBA00022516"/>
    </source>
</evidence>
<dbReference type="FunFam" id="3.30.870.10:FF:000014">
    <property type="entry name" value="Cardiolipin synthase"/>
    <property type="match status" value="1"/>
</dbReference>
<dbReference type="Pfam" id="PF13091">
    <property type="entry name" value="PLDc_2"/>
    <property type="match status" value="2"/>
</dbReference>
<keyword evidence="9 13" id="KW-0472">Membrane</keyword>
<dbReference type="GO" id="GO:0005886">
    <property type="term" value="C:plasma membrane"/>
    <property type="evidence" value="ECO:0007669"/>
    <property type="project" value="UniProtKB-SubCell"/>
</dbReference>
<feature type="transmembrane region" description="Helical" evidence="13">
    <location>
        <begin position="18"/>
        <end position="37"/>
    </location>
</feature>
<sequence length="490" mass="55669">MTFIAIEHPNHFLSAHGMTVPSVLLLLVYALGVLNAAHAVMNVRSSQSAIAWSLSLITFPGIALPLYWILGRVEFHGYTQAYHQAYAQNHDLAHNTYLEILSYKAVLPTQLASLQRVAGALTEFPFTHSNSVQLLINAEQTYSAMQEAILNSKEYILLQSYILNDDHVGDIFQKILMQKAQEGIRIYILYDEIGSKNLSKNYINVLQKGGIQVSAFNSAQGWGNQFQLNFRNHRKILVVDGQVAFVGGINIGDEYLGQNAHVGLWRDTHLKVKGPAVQCLQLPFLKDWFWAVREIPEACWEVHPDRGKNQTVFIFSPGPTDPQNDCTLFFGSIINLAQHRLWIASPYFVPDDPVLTSLKMAALRGVDVRILLPDRPDHWLVYLCSYSYYTEMDATGIKLYRYNHGFMHQKVMLVDGCLAGVGTVNLDNRSFHLNFEVMTFVSDVEFARNVEQMLCDDFEHSMEINLSEYELKPNWFKLIVRVSRLLAPLQ</sequence>
<evidence type="ECO:0000256" key="11">
    <source>
        <dbReference type="ARBA" id="ARBA00023264"/>
    </source>
</evidence>
<evidence type="ECO:0000256" key="10">
    <source>
        <dbReference type="ARBA" id="ARBA00023209"/>
    </source>
</evidence>
<dbReference type="SUPFAM" id="SSF56024">
    <property type="entry name" value="Phospholipase D/nuclease"/>
    <property type="match status" value="2"/>
</dbReference>
<evidence type="ECO:0000256" key="4">
    <source>
        <dbReference type="ARBA" id="ARBA00022679"/>
    </source>
</evidence>
<dbReference type="GO" id="GO:0008808">
    <property type="term" value="F:cardiolipin synthase activity"/>
    <property type="evidence" value="ECO:0007669"/>
    <property type="project" value="UniProtKB-UniRule"/>
</dbReference>
<evidence type="ECO:0000256" key="1">
    <source>
        <dbReference type="ARBA" id="ARBA00004236"/>
    </source>
</evidence>
<dbReference type="KEGG" id="amr:AM1_D0245"/>
<keyword evidence="4" id="KW-0808">Transferase</keyword>
<keyword evidence="11" id="KW-1208">Phospholipid metabolism</keyword>
<keyword evidence="7 13" id="KW-1133">Transmembrane helix</keyword>
<keyword evidence="16" id="KW-1185">Reference proteome</keyword>
<dbReference type="Proteomes" id="UP000000268">
    <property type="component" value="Plasmid pREB4"/>
</dbReference>
<dbReference type="EC" id="2.7.8.-" evidence="12"/>
<protein>
    <recommendedName>
        <fullName evidence="12">Cardiolipin synthase</fullName>
        <ecNumber evidence="12">2.7.8.-</ecNumber>
    </recommendedName>
</protein>
<dbReference type="NCBIfam" id="TIGR04265">
    <property type="entry name" value="bac_cardiolipin"/>
    <property type="match status" value="1"/>
</dbReference>
<dbReference type="GO" id="GO:0032049">
    <property type="term" value="P:cardiolipin biosynthetic process"/>
    <property type="evidence" value="ECO:0007669"/>
    <property type="project" value="UniProtKB-UniRule"/>
</dbReference>
<dbReference type="Gene3D" id="3.30.870.10">
    <property type="entry name" value="Endonuclease Chain A"/>
    <property type="match status" value="2"/>
</dbReference>
<reference evidence="15 16" key="1">
    <citation type="journal article" date="2008" name="Proc. Natl. Acad. Sci. U.S.A.">
        <title>Niche adaptation and genome expansion in the chlorophyll d-producing cyanobacterium Acaryochloris marina.</title>
        <authorList>
            <person name="Swingley W.D."/>
            <person name="Chen M."/>
            <person name="Cheung P.C."/>
            <person name="Conrad A.L."/>
            <person name="Dejesa L.C."/>
            <person name="Hao J."/>
            <person name="Honchak B.M."/>
            <person name="Karbach L.E."/>
            <person name="Kurdoglu A."/>
            <person name="Lahiri S."/>
            <person name="Mastrian S.D."/>
            <person name="Miyashita H."/>
            <person name="Page L."/>
            <person name="Ramakrishna P."/>
            <person name="Satoh S."/>
            <person name="Sattley W.M."/>
            <person name="Shimada Y."/>
            <person name="Taylor H.L."/>
            <person name="Tomo T."/>
            <person name="Tsuchiya T."/>
            <person name="Wang Z.T."/>
            <person name="Raymond J."/>
            <person name="Mimuro M."/>
            <person name="Blankenship R.E."/>
            <person name="Touchman J.W."/>
        </authorList>
    </citation>
    <scope>NUCLEOTIDE SEQUENCE [LARGE SCALE GENOMIC DNA]</scope>
    <source>
        <strain evidence="16">MBIC 11017</strain>
        <plasmid evidence="16">Plasmid pREB4</plasmid>
    </source>
</reference>
<evidence type="ECO:0000256" key="5">
    <source>
        <dbReference type="ARBA" id="ARBA00022692"/>
    </source>
</evidence>
<evidence type="ECO:0000259" key="14">
    <source>
        <dbReference type="PROSITE" id="PS50035"/>
    </source>
</evidence>
<dbReference type="PANTHER" id="PTHR21248">
    <property type="entry name" value="CARDIOLIPIN SYNTHASE"/>
    <property type="match status" value="1"/>
</dbReference>
<dbReference type="InterPro" id="IPR022924">
    <property type="entry name" value="Cardiolipin_synthase"/>
</dbReference>
<dbReference type="AlphaFoldDB" id="A8ZP00"/>
<evidence type="ECO:0000313" key="16">
    <source>
        <dbReference type="Proteomes" id="UP000000268"/>
    </source>
</evidence>
<dbReference type="CDD" id="cd09155">
    <property type="entry name" value="PLDc_PaCLS_like_1"/>
    <property type="match status" value="1"/>
</dbReference>
<evidence type="ECO:0000256" key="8">
    <source>
        <dbReference type="ARBA" id="ARBA00023098"/>
    </source>
</evidence>
<dbReference type="InterPro" id="IPR001736">
    <property type="entry name" value="PLipase_D/transphosphatidylase"/>
</dbReference>
<keyword evidence="8" id="KW-0443">Lipid metabolism</keyword>
<evidence type="ECO:0000256" key="9">
    <source>
        <dbReference type="ARBA" id="ARBA00023136"/>
    </source>
</evidence>
<dbReference type="PANTHER" id="PTHR21248:SF22">
    <property type="entry name" value="PHOSPHOLIPASE D"/>
    <property type="match status" value="1"/>
</dbReference>
<dbReference type="EMBL" id="CP000841">
    <property type="protein sequence ID" value="ABW32736.1"/>
    <property type="molecule type" value="Genomic_DNA"/>
</dbReference>
<keyword evidence="6" id="KW-0677">Repeat</keyword>
<evidence type="ECO:0000256" key="13">
    <source>
        <dbReference type="SAM" id="Phobius"/>
    </source>
</evidence>
<feature type="domain" description="PLD phosphodiesterase" evidence="14">
    <location>
        <begin position="228"/>
        <end position="255"/>
    </location>
</feature>
<name>A8ZP00_ACAM1</name>
<evidence type="ECO:0000256" key="2">
    <source>
        <dbReference type="ARBA" id="ARBA00022475"/>
    </source>
</evidence>
<keyword evidence="5 13" id="KW-0812">Transmembrane</keyword>
<organism evidence="15 16">
    <name type="scientific">Acaryochloris marina (strain MBIC 11017)</name>
    <dbReference type="NCBI Taxonomy" id="329726"/>
    <lineage>
        <taxon>Bacteria</taxon>
        <taxon>Bacillati</taxon>
        <taxon>Cyanobacteriota</taxon>
        <taxon>Cyanophyceae</taxon>
        <taxon>Acaryochloridales</taxon>
        <taxon>Acaryochloridaceae</taxon>
        <taxon>Acaryochloris</taxon>
    </lineage>
</organism>
<feature type="transmembrane region" description="Helical" evidence="13">
    <location>
        <begin position="49"/>
        <end position="70"/>
    </location>
</feature>
<dbReference type="SMART" id="SM00155">
    <property type="entry name" value="PLDc"/>
    <property type="match status" value="2"/>
</dbReference>
<evidence type="ECO:0000313" key="15">
    <source>
        <dbReference type="EMBL" id="ABW32736.1"/>
    </source>
</evidence>
<proteinExistence type="predicted"/>
<keyword evidence="2" id="KW-1003">Cell membrane</keyword>
<feature type="domain" description="PLD phosphodiesterase" evidence="14">
    <location>
        <begin position="403"/>
        <end position="430"/>
    </location>
</feature>
<keyword evidence="15" id="KW-0614">Plasmid</keyword>
<dbReference type="InterPro" id="IPR025202">
    <property type="entry name" value="PLD-like_dom"/>
</dbReference>
<keyword evidence="3" id="KW-0444">Lipid biosynthesis</keyword>
<geneLocation type="plasmid" evidence="15 16">
    <name>pREB4</name>
</geneLocation>
<evidence type="ECO:0000256" key="6">
    <source>
        <dbReference type="ARBA" id="ARBA00022737"/>
    </source>
</evidence>
<dbReference type="RefSeq" id="WP_012167655.1">
    <property type="nucleotide sequence ID" value="NC_009929.1"/>
</dbReference>
<accession>A8ZP00</accession>
<evidence type="ECO:0000256" key="12">
    <source>
        <dbReference type="NCBIfam" id="TIGR04265"/>
    </source>
</evidence>
<dbReference type="CDD" id="cd09161">
    <property type="entry name" value="PLDc_PaCLS_like_2"/>
    <property type="match status" value="1"/>
</dbReference>
<dbReference type="HOGENOM" id="CLU_038053_1_0_3"/>